<accession>A0A9N9HYT1</accession>
<dbReference type="EMBL" id="CAJVPS010022862">
    <property type="protein sequence ID" value="CAG8711949.1"/>
    <property type="molecule type" value="Genomic_DNA"/>
</dbReference>
<sequence length="67" mass="7492">VATPHLLPYLEWRSSRLKESGSVLVRLGMILKQARRFLKSVGSLWGLIECLGKVNGYQKSEFSGATQ</sequence>
<evidence type="ECO:0000313" key="2">
    <source>
        <dbReference type="Proteomes" id="UP000789508"/>
    </source>
</evidence>
<keyword evidence="2" id="KW-1185">Reference proteome</keyword>
<name>A0A9N9HYT1_9GLOM</name>
<proteinExistence type="predicted"/>
<comment type="caution">
    <text evidence="1">The sequence shown here is derived from an EMBL/GenBank/DDBJ whole genome shotgun (WGS) entry which is preliminary data.</text>
</comment>
<organism evidence="1 2">
    <name type="scientific">Ambispora leptoticha</name>
    <dbReference type="NCBI Taxonomy" id="144679"/>
    <lineage>
        <taxon>Eukaryota</taxon>
        <taxon>Fungi</taxon>
        <taxon>Fungi incertae sedis</taxon>
        <taxon>Mucoromycota</taxon>
        <taxon>Glomeromycotina</taxon>
        <taxon>Glomeromycetes</taxon>
        <taxon>Archaeosporales</taxon>
        <taxon>Ambisporaceae</taxon>
        <taxon>Ambispora</taxon>
    </lineage>
</organism>
<gene>
    <name evidence="1" type="ORF">ALEPTO_LOCUS11941</name>
</gene>
<evidence type="ECO:0000313" key="1">
    <source>
        <dbReference type="EMBL" id="CAG8711949.1"/>
    </source>
</evidence>
<dbReference type="AlphaFoldDB" id="A0A9N9HYT1"/>
<dbReference type="Proteomes" id="UP000789508">
    <property type="component" value="Unassembled WGS sequence"/>
</dbReference>
<feature type="non-terminal residue" evidence="1">
    <location>
        <position position="67"/>
    </location>
</feature>
<reference evidence="1" key="1">
    <citation type="submission" date="2021-06" db="EMBL/GenBank/DDBJ databases">
        <authorList>
            <person name="Kallberg Y."/>
            <person name="Tangrot J."/>
            <person name="Rosling A."/>
        </authorList>
    </citation>
    <scope>NUCLEOTIDE SEQUENCE</scope>
    <source>
        <strain evidence="1">FL130A</strain>
    </source>
</reference>
<protein>
    <submittedName>
        <fullName evidence="1">2701_t:CDS:1</fullName>
    </submittedName>
</protein>